<gene>
    <name evidence="1" type="ORF">PTD2_19612</name>
</gene>
<comment type="caution">
    <text evidence="1">The sequence shown here is derived from an EMBL/GenBank/DDBJ whole genome shotgun (WGS) entry which is preliminary data.</text>
</comment>
<dbReference type="EC" id="4.1.1.21" evidence="1"/>
<dbReference type="GO" id="GO:0004638">
    <property type="term" value="F:phosphoribosylaminoimidazole carboxylase activity"/>
    <property type="evidence" value="ECO:0007669"/>
    <property type="project" value="UniProtKB-EC"/>
</dbReference>
<evidence type="ECO:0000313" key="2">
    <source>
        <dbReference type="Proteomes" id="UP000006201"/>
    </source>
</evidence>
<dbReference type="EMBL" id="AAOH01000004">
    <property type="protein sequence ID" value="EAR28056.1"/>
    <property type="molecule type" value="Genomic_DNA"/>
</dbReference>
<protein>
    <submittedName>
        <fullName evidence="1">Phosphoribosylaminoimidazole carboxylase catalytic subunit</fullName>
        <ecNumber evidence="1">4.1.1.21</ecNumber>
    </submittedName>
</protein>
<dbReference type="Proteomes" id="UP000006201">
    <property type="component" value="Unassembled WGS sequence"/>
</dbReference>
<proteinExistence type="predicted"/>
<dbReference type="AlphaFoldDB" id="A4C9J8"/>
<organism evidence="1 2">
    <name type="scientific">Pseudoalteromonas tunicata D2</name>
    <dbReference type="NCBI Taxonomy" id="87626"/>
    <lineage>
        <taxon>Bacteria</taxon>
        <taxon>Pseudomonadati</taxon>
        <taxon>Pseudomonadota</taxon>
        <taxon>Gammaproteobacteria</taxon>
        <taxon>Alteromonadales</taxon>
        <taxon>Pseudoalteromonadaceae</taxon>
        <taxon>Pseudoalteromonas</taxon>
    </lineage>
</organism>
<accession>A4C9J8</accession>
<keyword evidence="1" id="KW-0456">Lyase</keyword>
<sequence length="58" mass="6473">MVGQSDFDPMIMPTVINTPQIFGVKISILRVNRILYIAIDVSLSIATKKPCNAWLLLI</sequence>
<reference evidence="1 2" key="1">
    <citation type="submission" date="2006-02" db="EMBL/GenBank/DDBJ databases">
        <authorList>
            <person name="Moran M.A."/>
            <person name="Kjelleberg S."/>
            <person name="Egan S."/>
            <person name="Saunders N."/>
            <person name="Thomas T."/>
            <person name="Ferriera S."/>
            <person name="Johnson J."/>
            <person name="Kravitz S."/>
            <person name="Halpern A."/>
            <person name="Remington K."/>
            <person name="Beeson K."/>
            <person name="Tran B."/>
            <person name="Rogers Y.-H."/>
            <person name="Friedman R."/>
            <person name="Venter J.C."/>
        </authorList>
    </citation>
    <scope>NUCLEOTIDE SEQUENCE [LARGE SCALE GENOMIC DNA]</scope>
    <source>
        <strain evidence="1 2">D2</strain>
    </source>
</reference>
<evidence type="ECO:0000313" key="1">
    <source>
        <dbReference type="EMBL" id="EAR28056.1"/>
    </source>
</evidence>
<dbReference type="HOGENOM" id="CLU_2976015_0_0_6"/>
<keyword evidence="2" id="KW-1185">Reference proteome</keyword>
<name>A4C9J8_9GAMM</name>